<evidence type="ECO:0000256" key="3">
    <source>
        <dbReference type="ARBA" id="ARBA00023015"/>
    </source>
</evidence>
<dbReference type="GO" id="GO:0006355">
    <property type="term" value="P:regulation of DNA-templated transcription"/>
    <property type="evidence" value="ECO:0007669"/>
    <property type="project" value="InterPro"/>
</dbReference>
<evidence type="ECO:0000313" key="7">
    <source>
        <dbReference type="EMBL" id="GEP29902.1"/>
    </source>
</evidence>
<dbReference type="InterPro" id="IPR025944">
    <property type="entry name" value="Sigma_54_int_dom_CS"/>
</dbReference>
<keyword evidence="2" id="KW-0067">ATP-binding</keyword>
<comment type="caution">
    <text evidence="7">The sequence shown here is derived from an EMBL/GenBank/DDBJ whole genome shotgun (WGS) entry which is preliminary data.</text>
</comment>
<dbReference type="Proteomes" id="UP000321337">
    <property type="component" value="Unassembled WGS sequence"/>
</dbReference>
<dbReference type="PANTHER" id="PTHR32071">
    <property type="entry name" value="TRANSCRIPTIONAL REGULATORY PROTEIN"/>
    <property type="match status" value="1"/>
</dbReference>
<keyword evidence="1" id="KW-0547">Nucleotide-binding</keyword>
<dbReference type="AlphaFoldDB" id="A0A512L625"/>
<dbReference type="InterPro" id="IPR025943">
    <property type="entry name" value="Sigma_54_int_dom_ATP-bd_2"/>
</dbReference>
<dbReference type="PRINTS" id="PR01590">
    <property type="entry name" value="HTHFIS"/>
</dbReference>
<gene>
    <name evidence="7" type="ORF">TPL01_10400</name>
</gene>
<accession>A0A512L625</accession>
<evidence type="ECO:0000256" key="1">
    <source>
        <dbReference type="ARBA" id="ARBA00022741"/>
    </source>
</evidence>
<dbReference type="Gene3D" id="1.10.10.60">
    <property type="entry name" value="Homeodomain-like"/>
    <property type="match status" value="1"/>
</dbReference>
<dbReference type="RefSeq" id="WP_147071474.1">
    <property type="nucleotide sequence ID" value="NZ_AP021884.1"/>
</dbReference>
<dbReference type="GO" id="GO:0005524">
    <property type="term" value="F:ATP binding"/>
    <property type="evidence" value="ECO:0007669"/>
    <property type="project" value="UniProtKB-KW"/>
</dbReference>
<keyword evidence="4" id="KW-0238">DNA-binding</keyword>
<dbReference type="Gene3D" id="3.40.50.300">
    <property type="entry name" value="P-loop containing nucleotide triphosphate hydrolases"/>
    <property type="match status" value="1"/>
</dbReference>
<dbReference type="GO" id="GO:0043565">
    <property type="term" value="F:sequence-specific DNA binding"/>
    <property type="evidence" value="ECO:0007669"/>
    <property type="project" value="InterPro"/>
</dbReference>
<organism evidence="7 8">
    <name type="scientific">Sulfuriferula plumbiphila</name>
    <dbReference type="NCBI Taxonomy" id="171865"/>
    <lineage>
        <taxon>Bacteria</taxon>
        <taxon>Pseudomonadati</taxon>
        <taxon>Pseudomonadota</taxon>
        <taxon>Betaproteobacteria</taxon>
        <taxon>Nitrosomonadales</taxon>
        <taxon>Sulfuricellaceae</taxon>
        <taxon>Sulfuriferula</taxon>
    </lineage>
</organism>
<dbReference type="FunFam" id="3.40.50.300:FF:000006">
    <property type="entry name" value="DNA-binding transcriptional regulator NtrC"/>
    <property type="match status" value="1"/>
</dbReference>
<dbReference type="CDD" id="cd00009">
    <property type="entry name" value="AAA"/>
    <property type="match status" value="1"/>
</dbReference>
<protein>
    <submittedName>
        <fullName evidence="7">Sigma-54-dependent Fis family transcriptional regulator</fullName>
    </submittedName>
</protein>
<dbReference type="Pfam" id="PF00158">
    <property type="entry name" value="Sigma54_activat"/>
    <property type="match status" value="1"/>
</dbReference>
<evidence type="ECO:0000313" key="8">
    <source>
        <dbReference type="Proteomes" id="UP000321337"/>
    </source>
</evidence>
<proteinExistence type="predicted"/>
<dbReference type="SUPFAM" id="SSF55781">
    <property type="entry name" value="GAF domain-like"/>
    <property type="match status" value="1"/>
</dbReference>
<evidence type="ECO:0000256" key="5">
    <source>
        <dbReference type="ARBA" id="ARBA00023163"/>
    </source>
</evidence>
<dbReference type="InterPro" id="IPR029016">
    <property type="entry name" value="GAF-like_dom_sf"/>
</dbReference>
<dbReference type="InterPro" id="IPR003018">
    <property type="entry name" value="GAF"/>
</dbReference>
<dbReference type="EMBL" id="BKAD01000009">
    <property type="protein sequence ID" value="GEP29902.1"/>
    <property type="molecule type" value="Genomic_DNA"/>
</dbReference>
<dbReference type="InterPro" id="IPR058031">
    <property type="entry name" value="AAA_lid_NorR"/>
</dbReference>
<dbReference type="InterPro" id="IPR002197">
    <property type="entry name" value="HTH_Fis"/>
</dbReference>
<dbReference type="InterPro" id="IPR003593">
    <property type="entry name" value="AAA+_ATPase"/>
</dbReference>
<dbReference type="InterPro" id="IPR027417">
    <property type="entry name" value="P-loop_NTPase"/>
</dbReference>
<keyword evidence="8" id="KW-1185">Reference proteome</keyword>
<dbReference type="InterPro" id="IPR025662">
    <property type="entry name" value="Sigma_54_int_dom_ATP-bd_1"/>
</dbReference>
<dbReference type="SUPFAM" id="SSF46689">
    <property type="entry name" value="Homeodomain-like"/>
    <property type="match status" value="1"/>
</dbReference>
<keyword evidence="3" id="KW-0805">Transcription regulation</keyword>
<dbReference type="SUPFAM" id="SSF52540">
    <property type="entry name" value="P-loop containing nucleoside triphosphate hydrolases"/>
    <property type="match status" value="1"/>
</dbReference>
<dbReference type="PROSITE" id="PS00688">
    <property type="entry name" value="SIGMA54_INTERACT_3"/>
    <property type="match status" value="1"/>
</dbReference>
<keyword evidence="5" id="KW-0804">Transcription</keyword>
<evidence type="ECO:0000256" key="4">
    <source>
        <dbReference type="ARBA" id="ARBA00023125"/>
    </source>
</evidence>
<dbReference type="SMART" id="SM00382">
    <property type="entry name" value="AAA"/>
    <property type="match status" value="1"/>
</dbReference>
<feature type="domain" description="Sigma-54 factor interaction" evidence="6">
    <location>
        <begin position="340"/>
        <end position="567"/>
    </location>
</feature>
<dbReference type="InterPro" id="IPR002078">
    <property type="entry name" value="Sigma_54_int"/>
</dbReference>
<dbReference type="OrthoDB" id="5288224at2"/>
<dbReference type="PROSITE" id="PS50045">
    <property type="entry name" value="SIGMA54_INTERACT_4"/>
    <property type="match status" value="1"/>
</dbReference>
<name>A0A512L625_9PROT</name>
<dbReference type="Gene3D" id="1.10.8.60">
    <property type="match status" value="1"/>
</dbReference>
<sequence>MERQDILEHVRLVNAVVGLDGVMEPVEVGSAIARSWNRCVHDFGLDPVRNEPVVILEGRELKDRQAPLTRLRAIAQGEMATLYQQLAGSGFSVLLTDTEGVVLDYLGDPTFTDSAAQYGMVEGALWSERNQGTNGMGTCAIEQRPILIHHNEHFLSRNVGLTCSAAPIFNHEGNLLAVLDASSFSHLAQQHTLVLVNMSAQMIENRAFLCNFRDQYVLRFHSRPEFIGTLWEGILALDEEGRILAANRNALFQLGHKKPADLVGLQLRDLFNTGMAALLGGKSHGWLNPVPFYEARQGNRFFGLVNPPENRSVSGGALQRNASPAIAAPGKARIVRLTDLQFGDQTMEYNVRCVKRVLDRDIPILLSGETGTGKEIFAHAIHDEQVGEGRPFVAVNCASIPETLIESELFGYKPGAFTGASREGRRGKILQASGGTLFLDEIGDMPVMLQARLLRVLEEREVIPLGGETPVKIDIKLISATHRNLKELVAQGRFREDLYYRLQGITLNLPPLRERQDKRELIHHILSLECSDKENVNLSEGALRKLEAHPWPGNIRQLRNVLRTALALHDGYEITIYDLPEEISQLTPSSRPERPEEAQLSALEIAESNTILKVLENCRWNVTLAARHLKVSRNTLYRKMNNLKIRINKEE</sequence>
<dbReference type="Pfam" id="PF25601">
    <property type="entry name" value="AAA_lid_14"/>
    <property type="match status" value="1"/>
</dbReference>
<dbReference type="PROSITE" id="PS00675">
    <property type="entry name" value="SIGMA54_INTERACT_1"/>
    <property type="match status" value="1"/>
</dbReference>
<dbReference type="Pfam" id="PF01590">
    <property type="entry name" value="GAF"/>
    <property type="match status" value="1"/>
</dbReference>
<dbReference type="Gene3D" id="3.30.450.40">
    <property type="match status" value="1"/>
</dbReference>
<reference evidence="7 8" key="1">
    <citation type="submission" date="2019-07" db="EMBL/GenBank/DDBJ databases">
        <title>Whole genome shotgun sequence of Thiobacillus plumbophilus NBRC 107929.</title>
        <authorList>
            <person name="Hosoyama A."/>
            <person name="Uohara A."/>
            <person name="Ohji S."/>
            <person name="Ichikawa N."/>
        </authorList>
    </citation>
    <scope>NUCLEOTIDE SEQUENCE [LARGE SCALE GENOMIC DNA]</scope>
    <source>
        <strain evidence="7 8">NBRC 107929</strain>
    </source>
</reference>
<dbReference type="Pfam" id="PF02954">
    <property type="entry name" value="HTH_8"/>
    <property type="match status" value="1"/>
</dbReference>
<evidence type="ECO:0000259" key="6">
    <source>
        <dbReference type="PROSITE" id="PS50045"/>
    </source>
</evidence>
<dbReference type="InterPro" id="IPR009057">
    <property type="entry name" value="Homeodomain-like_sf"/>
</dbReference>
<evidence type="ECO:0000256" key="2">
    <source>
        <dbReference type="ARBA" id="ARBA00022840"/>
    </source>
</evidence>
<dbReference type="PANTHER" id="PTHR32071:SF77">
    <property type="entry name" value="TRANSCRIPTIONAL REGULATORY PROTEIN"/>
    <property type="match status" value="1"/>
</dbReference>
<dbReference type="PROSITE" id="PS00676">
    <property type="entry name" value="SIGMA54_INTERACT_2"/>
    <property type="match status" value="1"/>
</dbReference>